<dbReference type="InterPro" id="IPR002048">
    <property type="entry name" value="EF_hand_dom"/>
</dbReference>
<reference evidence="3 4" key="1">
    <citation type="submission" date="2023-08" db="EMBL/GenBank/DDBJ databases">
        <title>Black Yeasts Isolated from many extreme environments.</title>
        <authorList>
            <person name="Coleine C."/>
            <person name="Stajich J.E."/>
            <person name="Selbmann L."/>
        </authorList>
    </citation>
    <scope>NUCLEOTIDE SEQUENCE [LARGE SCALE GENOMIC DNA]</scope>
    <source>
        <strain evidence="3 4">CCFEE 536</strain>
    </source>
</reference>
<evidence type="ECO:0000259" key="2">
    <source>
        <dbReference type="PROSITE" id="PS50222"/>
    </source>
</evidence>
<gene>
    <name evidence="3" type="primary">CDC31</name>
    <name evidence="3" type="ORF">LTR16_012067</name>
</gene>
<proteinExistence type="predicted"/>
<evidence type="ECO:0000313" key="3">
    <source>
        <dbReference type="EMBL" id="KAK5165624.1"/>
    </source>
</evidence>
<organism evidence="3 4">
    <name type="scientific">Cryomyces antarcticus</name>
    <dbReference type="NCBI Taxonomy" id="329879"/>
    <lineage>
        <taxon>Eukaryota</taxon>
        <taxon>Fungi</taxon>
        <taxon>Dikarya</taxon>
        <taxon>Ascomycota</taxon>
        <taxon>Pezizomycotina</taxon>
        <taxon>Dothideomycetes</taxon>
        <taxon>Dothideomycetes incertae sedis</taxon>
        <taxon>Cryomyces</taxon>
    </lineage>
</organism>
<comment type="caution">
    <text evidence="3">The sequence shown here is derived from an EMBL/GenBank/DDBJ whole genome shotgun (WGS) entry which is preliminary data.</text>
</comment>
<dbReference type="CDD" id="cd00051">
    <property type="entry name" value="EFh"/>
    <property type="match status" value="1"/>
</dbReference>
<keyword evidence="4" id="KW-1185">Reference proteome</keyword>
<accession>A0ABR0LJ43</accession>
<feature type="domain" description="EF-hand" evidence="2">
    <location>
        <begin position="70"/>
        <end position="96"/>
    </location>
</feature>
<dbReference type="Proteomes" id="UP001357485">
    <property type="component" value="Unassembled WGS sequence"/>
</dbReference>
<dbReference type="Gene3D" id="1.10.238.10">
    <property type="entry name" value="EF-hand"/>
    <property type="match status" value="1"/>
</dbReference>
<name>A0ABR0LJ43_9PEZI</name>
<feature type="compositionally biased region" description="Basic and acidic residues" evidence="1">
    <location>
        <begin position="1"/>
        <end position="29"/>
    </location>
</feature>
<feature type="region of interest" description="Disordered" evidence="1">
    <location>
        <begin position="1"/>
        <end position="33"/>
    </location>
</feature>
<dbReference type="EMBL" id="JAVRRA010020420">
    <property type="protein sequence ID" value="KAK5165624.1"/>
    <property type="molecule type" value="Genomic_DNA"/>
</dbReference>
<sequence>MQQQREAQRLERERAERTERERVEREGRAQWEQLSEEQREEINEAVCISVPCRQGDVPQADINPRRIFKFALFDLDKDAHIDYHELKVALKALGFDLPKPEILQILQTHGVPA</sequence>
<dbReference type="InterPro" id="IPR011992">
    <property type="entry name" value="EF-hand-dom_pair"/>
</dbReference>
<evidence type="ECO:0000256" key="1">
    <source>
        <dbReference type="SAM" id="MobiDB-lite"/>
    </source>
</evidence>
<evidence type="ECO:0000313" key="4">
    <source>
        <dbReference type="Proteomes" id="UP001357485"/>
    </source>
</evidence>
<dbReference type="PROSITE" id="PS50222">
    <property type="entry name" value="EF_HAND_2"/>
    <property type="match status" value="1"/>
</dbReference>
<dbReference type="SUPFAM" id="SSF47473">
    <property type="entry name" value="EF-hand"/>
    <property type="match status" value="1"/>
</dbReference>
<protein>
    <submittedName>
        <fullName evidence="3">Calcium-binding component of the spindle pole body (SPB) half-bridge</fullName>
    </submittedName>
</protein>
<feature type="non-terminal residue" evidence="3">
    <location>
        <position position="113"/>
    </location>
</feature>